<evidence type="ECO:0000256" key="1">
    <source>
        <dbReference type="ARBA" id="ARBA00038240"/>
    </source>
</evidence>
<dbReference type="Gene3D" id="3.30.200.150">
    <property type="match status" value="1"/>
</dbReference>
<comment type="caution">
    <text evidence="4">The sequence shown here is derived from an EMBL/GenBank/DDBJ whole genome shotgun (WGS) entry which is preliminary data.</text>
</comment>
<keyword evidence="5" id="KW-1185">Reference proteome</keyword>
<feature type="domain" description="Aminoglycoside phosphotransferase" evidence="3">
    <location>
        <begin position="39"/>
        <end position="283"/>
    </location>
</feature>
<dbReference type="RefSeq" id="WP_377197673.1">
    <property type="nucleotide sequence ID" value="NZ_JBHUHF010000001.1"/>
</dbReference>
<dbReference type="InterPro" id="IPR050249">
    <property type="entry name" value="Pseudomonas-type_ThrB"/>
</dbReference>
<dbReference type="EMBL" id="JBHUHF010000001">
    <property type="protein sequence ID" value="MFD2025799.1"/>
    <property type="molecule type" value="Genomic_DNA"/>
</dbReference>
<organism evidence="4 5">
    <name type="scientific">Promicromonospora aerolata</name>
    <dbReference type="NCBI Taxonomy" id="195749"/>
    <lineage>
        <taxon>Bacteria</taxon>
        <taxon>Bacillati</taxon>
        <taxon>Actinomycetota</taxon>
        <taxon>Actinomycetes</taxon>
        <taxon>Micrococcales</taxon>
        <taxon>Promicromonosporaceae</taxon>
        <taxon>Promicromonospora</taxon>
    </lineage>
</organism>
<feature type="region of interest" description="Disordered" evidence="2">
    <location>
        <begin position="367"/>
        <end position="387"/>
    </location>
</feature>
<evidence type="ECO:0000313" key="4">
    <source>
        <dbReference type="EMBL" id="MFD2025799.1"/>
    </source>
</evidence>
<dbReference type="Gene3D" id="3.90.1200.10">
    <property type="match status" value="1"/>
</dbReference>
<reference evidence="5" key="1">
    <citation type="journal article" date="2019" name="Int. J. Syst. Evol. Microbiol.">
        <title>The Global Catalogue of Microorganisms (GCM) 10K type strain sequencing project: providing services to taxonomists for standard genome sequencing and annotation.</title>
        <authorList>
            <consortium name="The Broad Institute Genomics Platform"/>
            <consortium name="The Broad Institute Genome Sequencing Center for Infectious Disease"/>
            <person name="Wu L."/>
            <person name="Ma J."/>
        </authorList>
    </citation>
    <scope>NUCLEOTIDE SEQUENCE [LARGE SCALE GENOMIC DNA]</scope>
    <source>
        <strain evidence="5">CCM 7043</strain>
    </source>
</reference>
<proteinExistence type="inferred from homology"/>
<evidence type="ECO:0000259" key="3">
    <source>
        <dbReference type="Pfam" id="PF01636"/>
    </source>
</evidence>
<gene>
    <name evidence="4" type="ORF">ACFSL2_09785</name>
</gene>
<dbReference type="Proteomes" id="UP001597338">
    <property type="component" value="Unassembled WGS sequence"/>
</dbReference>
<accession>A0ABW4V5U0</accession>
<dbReference type="InterPro" id="IPR011009">
    <property type="entry name" value="Kinase-like_dom_sf"/>
</dbReference>
<dbReference type="PANTHER" id="PTHR21064">
    <property type="entry name" value="AMINOGLYCOSIDE PHOSPHOTRANSFERASE DOMAIN-CONTAINING PROTEIN-RELATED"/>
    <property type="match status" value="1"/>
</dbReference>
<evidence type="ECO:0000256" key="2">
    <source>
        <dbReference type="SAM" id="MobiDB-lite"/>
    </source>
</evidence>
<dbReference type="SUPFAM" id="SSF56112">
    <property type="entry name" value="Protein kinase-like (PK-like)"/>
    <property type="match status" value="1"/>
</dbReference>
<evidence type="ECO:0000313" key="5">
    <source>
        <dbReference type="Proteomes" id="UP001597338"/>
    </source>
</evidence>
<dbReference type="Pfam" id="PF01636">
    <property type="entry name" value="APH"/>
    <property type="match status" value="1"/>
</dbReference>
<sequence length="387" mass="41231">MHGAERPVAEALGGVGAAGRARAVVSAVAREHGLAGSWTRVPAGEQSIAFALDSGTTRYFVKVEDQTSAERVDAAAALTDVAARNGVPVPRPRTARHGGWAIPVDGLVLSVSEWLPGRTLTAPVSPGQAEQIGTALGRLHQAFARLAPPPVAVTAVEEEWLRWDEEAVVTRWERAEALVRDRGDDPDGFDRVALAALTERRSWLTALGRVLTAAPPLTRQWVHGDFAAPNLLFDGDRLVAVVDFANAGPHLIAYELGRIAFGPEIALSPNGEALSAAVLDAYVTANPAATEADVAWAEACAFVQLARSTYPVSARYAGTGRFRADLDDFWIRRQHTARLLQAHLPPLPSALYRGLSPSNAVLVALSGPRTQPPRRSTWLGEGLMGAD</sequence>
<name>A0ABW4V5U0_9MICO</name>
<protein>
    <submittedName>
        <fullName evidence="4">Phosphotransferase enzyme family protein</fullName>
    </submittedName>
</protein>
<comment type="similarity">
    <text evidence="1">Belongs to the pseudomonas-type ThrB family.</text>
</comment>
<dbReference type="InterPro" id="IPR002575">
    <property type="entry name" value="Aminoglycoside_PTrfase"/>
</dbReference>
<dbReference type="PANTHER" id="PTHR21064:SF6">
    <property type="entry name" value="AMINOGLYCOSIDE PHOSPHOTRANSFERASE DOMAIN-CONTAINING PROTEIN"/>
    <property type="match status" value="1"/>
</dbReference>